<accession>A0A2J6TK60</accession>
<dbReference type="InParanoid" id="A0A2J6TK60"/>
<organism evidence="1 2">
    <name type="scientific">Hyaloscypha bicolor E</name>
    <dbReference type="NCBI Taxonomy" id="1095630"/>
    <lineage>
        <taxon>Eukaryota</taxon>
        <taxon>Fungi</taxon>
        <taxon>Dikarya</taxon>
        <taxon>Ascomycota</taxon>
        <taxon>Pezizomycotina</taxon>
        <taxon>Leotiomycetes</taxon>
        <taxon>Helotiales</taxon>
        <taxon>Hyaloscyphaceae</taxon>
        <taxon>Hyaloscypha</taxon>
        <taxon>Hyaloscypha bicolor</taxon>
    </lineage>
</organism>
<name>A0A2J6TK60_9HELO</name>
<protein>
    <submittedName>
        <fullName evidence="1">Uncharacterized protein</fullName>
    </submittedName>
</protein>
<dbReference type="AlphaFoldDB" id="A0A2J6TK60"/>
<keyword evidence="2" id="KW-1185">Reference proteome</keyword>
<dbReference type="RefSeq" id="XP_024740296.1">
    <property type="nucleotide sequence ID" value="XM_024879711.1"/>
</dbReference>
<proteinExistence type="predicted"/>
<evidence type="ECO:0000313" key="2">
    <source>
        <dbReference type="Proteomes" id="UP000235371"/>
    </source>
</evidence>
<dbReference type="EMBL" id="KZ613782">
    <property type="protein sequence ID" value="PMD63392.1"/>
    <property type="molecule type" value="Genomic_DNA"/>
</dbReference>
<gene>
    <name evidence="1" type="ORF">K444DRAFT_610242</name>
</gene>
<reference evidence="1 2" key="1">
    <citation type="submission" date="2016-04" db="EMBL/GenBank/DDBJ databases">
        <title>A degradative enzymes factory behind the ericoid mycorrhizal symbiosis.</title>
        <authorList>
            <consortium name="DOE Joint Genome Institute"/>
            <person name="Martino E."/>
            <person name="Morin E."/>
            <person name="Grelet G."/>
            <person name="Kuo A."/>
            <person name="Kohler A."/>
            <person name="Daghino S."/>
            <person name="Barry K."/>
            <person name="Choi C."/>
            <person name="Cichocki N."/>
            <person name="Clum A."/>
            <person name="Copeland A."/>
            <person name="Hainaut M."/>
            <person name="Haridas S."/>
            <person name="Labutti K."/>
            <person name="Lindquist E."/>
            <person name="Lipzen A."/>
            <person name="Khouja H.-R."/>
            <person name="Murat C."/>
            <person name="Ohm R."/>
            <person name="Olson A."/>
            <person name="Spatafora J."/>
            <person name="Veneault-Fourrey C."/>
            <person name="Henrissat B."/>
            <person name="Grigoriev I."/>
            <person name="Martin F."/>
            <person name="Perotto S."/>
        </authorList>
    </citation>
    <scope>NUCLEOTIDE SEQUENCE [LARGE SCALE GENOMIC DNA]</scope>
    <source>
        <strain evidence="1 2">E</strain>
    </source>
</reference>
<evidence type="ECO:0000313" key="1">
    <source>
        <dbReference type="EMBL" id="PMD63392.1"/>
    </source>
</evidence>
<sequence length="73" mass="8402">MPQHDSHHSGHSHSRKKKEEYVWEWFWSCCNCGSHAGLSTTILLACPGCDHIRCEYCPMESAQILKSQLVTRK</sequence>
<dbReference type="GeneID" id="36587788"/>
<dbReference type="OrthoDB" id="10391319at2759"/>
<dbReference type="Proteomes" id="UP000235371">
    <property type="component" value="Unassembled WGS sequence"/>
</dbReference>